<keyword evidence="6" id="KW-0653">Protein transport</keyword>
<dbReference type="AlphaFoldDB" id="A0AAN9UXU3"/>
<feature type="compositionally biased region" description="Acidic residues" evidence="9">
    <location>
        <begin position="50"/>
        <end position="71"/>
    </location>
</feature>
<evidence type="ECO:0000256" key="8">
    <source>
        <dbReference type="ARBA" id="ARBA00023136"/>
    </source>
</evidence>
<evidence type="ECO:0000256" key="5">
    <source>
        <dbReference type="ARBA" id="ARBA00022856"/>
    </source>
</evidence>
<feature type="compositionally biased region" description="Basic and acidic residues" evidence="9">
    <location>
        <begin position="1"/>
        <end position="11"/>
    </location>
</feature>
<accession>A0AAN9UXU3</accession>
<dbReference type="InterPro" id="IPR004813">
    <property type="entry name" value="OPT"/>
</dbReference>
<evidence type="ECO:0000313" key="10">
    <source>
        <dbReference type="EMBL" id="KAK7754225.1"/>
    </source>
</evidence>
<keyword evidence="4" id="KW-0812">Transmembrane</keyword>
<gene>
    <name evidence="10" type="ORF">SLS62_003802</name>
</gene>
<dbReference type="GO" id="GO:0016020">
    <property type="term" value="C:membrane"/>
    <property type="evidence" value="ECO:0007669"/>
    <property type="project" value="UniProtKB-SubCell"/>
</dbReference>
<dbReference type="GO" id="GO:0015031">
    <property type="term" value="P:protein transport"/>
    <property type="evidence" value="ECO:0007669"/>
    <property type="project" value="UniProtKB-KW"/>
</dbReference>
<evidence type="ECO:0000256" key="2">
    <source>
        <dbReference type="ARBA" id="ARBA00008807"/>
    </source>
</evidence>
<organism evidence="10 11">
    <name type="scientific">Diatrype stigma</name>
    <dbReference type="NCBI Taxonomy" id="117547"/>
    <lineage>
        <taxon>Eukaryota</taxon>
        <taxon>Fungi</taxon>
        <taxon>Dikarya</taxon>
        <taxon>Ascomycota</taxon>
        <taxon>Pezizomycotina</taxon>
        <taxon>Sordariomycetes</taxon>
        <taxon>Xylariomycetidae</taxon>
        <taxon>Xylariales</taxon>
        <taxon>Diatrypaceae</taxon>
        <taxon>Diatrype</taxon>
    </lineage>
</organism>
<proteinExistence type="inferred from homology"/>
<comment type="subcellular location">
    <subcellularLocation>
        <location evidence="1">Membrane</location>
        <topology evidence="1">Multi-pass membrane protein</topology>
    </subcellularLocation>
</comment>
<name>A0AAN9UXU3_9PEZI</name>
<keyword evidence="5" id="KW-0571">Peptide transport</keyword>
<feature type="region of interest" description="Disordered" evidence="9">
    <location>
        <begin position="1"/>
        <end position="98"/>
    </location>
</feature>
<comment type="caution">
    <text evidence="10">The sequence shown here is derived from an EMBL/GenBank/DDBJ whole genome shotgun (WGS) entry which is preliminary data.</text>
</comment>
<evidence type="ECO:0000256" key="6">
    <source>
        <dbReference type="ARBA" id="ARBA00022927"/>
    </source>
</evidence>
<keyword evidence="11" id="KW-1185">Reference proteome</keyword>
<dbReference type="InterPro" id="IPR004648">
    <property type="entry name" value="Oligpept_transpt"/>
</dbReference>
<dbReference type="PANTHER" id="PTHR22601">
    <property type="entry name" value="ISP4 LIKE PROTEIN"/>
    <property type="match status" value="1"/>
</dbReference>
<evidence type="ECO:0000256" key="9">
    <source>
        <dbReference type="SAM" id="MobiDB-lite"/>
    </source>
</evidence>
<keyword evidence="3" id="KW-0813">Transport</keyword>
<comment type="similarity">
    <text evidence="2">Belongs to the oligopeptide OPT transporter family.</text>
</comment>
<dbReference type="GO" id="GO:0035673">
    <property type="term" value="F:oligopeptide transmembrane transporter activity"/>
    <property type="evidence" value="ECO:0007669"/>
    <property type="project" value="InterPro"/>
</dbReference>
<keyword evidence="7" id="KW-1133">Transmembrane helix</keyword>
<feature type="compositionally biased region" description="Basic and acidic residues" evidence="9">
    <location>
        <begin position="72"/>
        <end position="91"/>
    </location>
</feature>
<dbReference type="Pfam" id="PF03169">
    <property type="entry name" value="OPT"/>
    <property type="match status" value="1"/>
</dbReference>
<keyword evidence="8" id="KW-0472">Membrane</keyword>
<evidence type="ECO:0000256" key="4">
    <source>
        <dbReference type="ARBA" id="ARBA00022692"/>
    </source>
</evidence>
<dbReference type="Proteomes" id="UP001320420">
    <property type="component" value="Unassembled WGS sequence"/>
</dbReference>
<evidence type="ECO:0000313" key="11">
    <source>
        <dbReference type="Proteomes" id="UP001320420"/>
    </source>
</evidence>
<evidence type="ECO:0000256" key="7">
    <source>
        <dbReference type="ARBA" id="ARBA00022989"/>
    </source>
</evidence>
<dbReference type="EMBL" id="JAKJXP020000022">
    <property type="protein sequence ID" value="KAK7754225.1"/>
    <property type="molecule type" value="Genomic_DNA"/>
</dbReference>
<protein>
    <submittedName>
        <fullName evidence="10">Uncharacterized protein</fullName>
    </submittedName>
</protein>
<sequence>MDEGLELKEVRTGLVSGQQRRGGGPSASRSDEAPAPARASGENGSSNGDDASEEDWDEFSDGDGSGYEEGEEHERLLDPNDPDKDGIELRHPATGGSAMFDDDAAMKAAEELEDSPYEEVRAAVHNYDEDLPCNTVRAWTIGLSLVVLGASANTLLSLRSPSIGLGPLVAQIIAYPAGRAWERFAPQKQYHTFGIHWSLNPGPFNVKEHSM</sequence>
<evidence type="ECO:0000256" key="3">
    <source>
        <dbReference type="ARBA" id="ARBA00022448"/>
    </source>
</evidence>
<reference evidence="10 11" key="1">
    <citation type="submission" date="2024-02" db="EMBL/GenBank/DDBJ databases">
        <title>De novo assembly and annotation of 12 fungi associated with fruit tree decline syndrome in Ontario, Canada.</title>
        <authorList>
            <person name="Sulman M."/>
            <person name="Ellouze W."/>
            <person name="Ilyukhin E."/>
        </authorList>
    </citation>
    <scope>NUCLEOTIDE SEQUENCE [LARGE SCALE GENOMIC DNA]</scope>
    <source>
        <strain evidence="10 11">M11/M66-122</strain>
    </source>
</reference>
<evidence type="ECO:0000256" key="1">
    <source>
        <dbReference type="ARBA" id="ARBA00004141"/>
    </source>
</evidence>